<evidence type="ECO:0000256" key="1">
    <source>
        <dbReference type="ARBA" id="ARBA00004141"/>
    </source>
</evidence>
<dbReference type="InterPro" id="IPR036259">
    <property type="entry name" value="MFS_trans_sf"/>
</dbReference>
<evidence type="ECO:0000259" key="6">
    <source>
        <dbReference type="PROSITE" id="PS50850"/>
    </source>
</evidence>
<feature type="transmembrane region" description="Helical" evidence="5">
    <location>
        <begin position="450"/>
        <end position="470"/>
    </location>
</feature>
<dbReference type="FunFam" id="1.20.1250.20:FF:000196">
    <property type="entry name" value="MFS toxin efflux pump (AflT)"/>
    <property type="match status" value="1"/>
</dbReference>
<feature type="transmembrane region" description="Helical" evidence="5">
    <location>
        <begin position="212"/>
        <end position="233"/>
    </location>
</feature>
<dbReference type="InterPro" id="IPR011701">
    <property type="entry name" value="MFS"/>
</dbReference>
<feature type="transmembrane region" description="Helical" evidence="5">
    <location>
        <begin position="77"/>
        <end position="101"/>
    </location>
</feature>
<organism evidence="7 8">
    <name type="scientific">Monilinia vaccinii-corymbosi</name>
    <dbReference type="NCBI Taxonomy" id="61207"/>
    <lineage>
        <taxon>Eukaryota</taxon>
        <taxon>Fungi</taxon>
        <taxon>Dikarya</taxon>
        <taxon>Ascomycota</taxon>
        <taxon>Pezizomycotina</taxon>
        <taxon>Leotiomycetes</taxon>
        <taxon>Helotiales</taxon>
        <taxon>Sclerotiniaceae</taxon>
        <taxon>Monilinia</taxon>
    </lineage>
</organism>
<accession>A0A8A3PE76</accession>
<dbReference type="AlphaFoldDB" id="A0A8A3PE76"/>
<feature type="transmembrane region" description="Helical" evidence="5">
    <location>
        <begin position="140"/>
        <end position="160"/>
    </location>
</feature>
<keyword evidence="2 5" id="KW-0812">Transmembrane</keyword>
<dbReference type="CDD" id="cd17502">
    <property type="entry name" value="MFS_Azr1_MDR_like"/>
    <property type="match status" value="1"/>
</dbReference>
<proteinExistence type="predicted"/>
<dbReference type="Gene3D" id="1.20.1720.10">
    <property type="entry name" value="Multidrug resistance protein D"/>
    <property type="match status" value="1"/>
</dbReference>
<keyword evidence="8" id="KW-1185">Reference proteome</keyword>
<feature type="transmembrane region" description="Helical" evidence="5">
    <location>
        <begin position="52"/>
        <end position="71"/>
    </location>
</feature>
<evidence type="ECO:0000256" key="4">
    <source>
        <dbReference type="ARBA" id="ARBA00023136"/>
    </source>
</evidence>
<keyword evidence="4 5" id="KW-0472">Membrane</keyword>
<feature type="transmembrane region" description="Helical" evidence="5">
    <location>
        <begin position="22"/>
        <end position="40"/>
    </location>
</feature>
<dbReference type="EMBL" id="CP063408">
    <property type="protein sequence ID" value="QSZ33512.1"/>
    <property type="molecule type" value="Genomic_DNA"/>
</dbReference>
<dbReference type="Proteomes" id="UP000672032">
    <property type="component" value="Chromosome 4"/>
</dbReference>
<feature type="transmembrane region" description="Helical" evidence="5">
    <location>
        <begin position="376"/>
        <end position="395"/>
    </location>
</feature>
<dbReference type="GO" id="GO:0005886">
    <property type="term" value="C:plasma membrane"/>
    <property type="evidence" value="ECO:0007669"/>
    <property type="project" value="TreeGrafter"/>
</dbReference>
<dbReference type="GO" id="GO:0022857">
    <property type="term" value="F:transmembrane transporter activity"/>
    <property type="evidence" value="ECO:0007669"/>
    <property type="project" value="InterPro"/>
</dbReference>
<keyword evidence="3 5" id="KW-1133">Transmembrane helix</keyword>
<feature type="transmembrane region" description="Helical" evidence="5">
    <location>
        <begin position="113"/>
        <end position="134"/>
    </location>
</feature>
<dbReference type="Gene3D" id="1.20.1250.20">
    <property type="entry name" value="MFS general substrate transporter like domains"/>
    <property type="match status" value="1"/>
</dbReference>
<evidence type="ECO:0000256" key="2">
    <source>
        <dbReference type="ARBA" id="ARBA00022692"/>
    </source>
</evidence>
<feature type="transmembrane region" description="Helical" evidence="5">
    <location>
        <begin position="313"/>
        <end position="332"/>
    </location>
</feature>
<feature type="domain" description="Major facilitator superfamily (MFS) profile" evidence="6">
    <location>
        <begin position="1"/>
        <end position="473"/>
    </location>
</feature>
<dbReference type="PANTHER" id="PTHR23501:SF153">
    <property type="entry name" value="AFLATOXIN EFFLUX PUMP, PUTATIVE-RELATED"/>
    <property type="match status" value="1"/>
</dbReference>
<feature type="transmembrane region" description="Helical" evidence="5">
    <location>
        <begin position="181"/>
        <end position="200"/>
    </location>
</feature>
<dbReference type="InterPro" id="IPR020846">
    <property type="entry name" value="MFS_dom"/>
</dbReference>
<evidence type="ECO:0000256" key="5">
    <source>
        <dbReference type="SAM" id="Phobius"/>
    </source>
</evidence>
<feature type="transmembrane region" description="Helical" evidence="5">
    <location>
        <begin position="253"/>
        <end position="274"/>
    </location>
</feature>
<dbReference type="SUPFAM" id="SSF103473">
    <property type="entry name" value="MFS general substrate transporter"/>
    <property type="match status" value="1"/>
</dbReference>
<evidence type="ECO:0000313" key="7">
    <source>
        <dbReference type="EMBL" id="QSZ33512.1"/>
    </source>
</evidence>
<reference evidence="7" key="1">
    <citation type="submission" date="2020-10" db="EMBL/GenBank/DDBJ databases">
        <title>Genome Sequence of Monilinia vaccinii-corymbosi Sheds Light on Mummy Berry Disease Infection of Blueberry and Mating Type.</title>
        <authorList>
            <person name="Yow A.G."/>
            <person name="Zhang Y."/>
            <person name="Bansal K."/>
            <person name="Eacker S.M."/>
            <person name="Sullivan S."/>
            <person name="Liachko I."/>
            <person name="Cubeta M.A."/>
            <person name="Rollins J.A."/>
            <person name="Ashrafi H."/>
        </authorList>
    </citation>
    <scope>NUCLEOTIDE SEQUENCE</scope>
    <source>
        <strain evidence="7">RL-1</strain>
    </source>
</reference>
<dbReference type="FunFam" id="1.20.1720.10:FF:000012">
    <property type="entry name" value="MFS toxin efflux pump (AflT)"/>
    <property type="match status" value="1"/>
</dbReference>
<name>A0A8A3PE76_9HELO</name>
<evidence type="ECO:0000313" key="8">
    <source>
        <dbReference type="Proteomes" id="UP000672032"/>
    </source>
</evidence>
<protein>
    <recommendedName>
        <fullName evidence="6">Major facilitator superfamily (MFS) profile domain-containing protein</fullName>
    </recommendedName>
</protein>
<feature type="transmembrane region" description="Helical" evidence="5">
    <location>
        <begin position="286"/>
        <end position="306"/>
    </location>
</feature>
<dbReference type="Pfam" id="PF07690">
    <property type="entry name" value="MFS_1"/>
    <property type="match status" value="1"/>
</dbReference>
<evidence type="ECO:0000256" key="3">
    <source>
        <dbReference type="ARBA" id="ARBA00022989"/>
    </source>
</evidence>
<dbReference type="OrthoDB" id="10021397at2759"/>
<dbReference type="PROSITE" id="PS50850">
    <property type="entry name" value="MFS"/>
    <property type="match status" value="1"/>
</dbReference>
<comment type="subcellular location">
    <subcellularLocation>
        <location evidence="1">Membrane</location>
        <topology evidence="1">Multi-pass membrane protein</topology>
    </subcellularLocation>
</comment>
<sequence>MLTRSSQAIPQITNDFNSLPDVGWYGSAYLLTCSSFQLLFGKFYTFWAVKTVLLSSVLLFEVGSIVCGAAPSSVAFIVGRAISGMGAAGVFSGTIACIVHAVPLKNRPRLQGLFGAIFGVASVVGPLIGGVFTSKVTWRWCFYINAPIGGVAMVIIALCLEVPDQDTTKVALTKKLSQLDVIGNTFLMPGVVCLLLALQWGGQIYAWNSGRVIALLAIASVFLVAFVVVQILLPKTATVPPHIAKQRSIIAGFLATIFLGSSQYIFVYFLPIWFQAINGASAVDSGIRLLPLMMAMVLASISGGIIVQKTGHYTPTAIVGSSIMSIGAGLLITLQVDTENGKWIGYQILYGFGMGLCSQGPNIAAQTVLPTEDVSIGIALMFFATLLGAAVFVSVGQNVLDNQLVHRLSGLPGFEPSLITEGGATSFLNSLPASLRQASLIDYNEALRNVFQIGLIMSCLATLSFAMLEWKSVKKAEADKGAQSNFVVAE</sequence>
<dbReference type="PANTHER" id="PTHR23501">
    <property type="entry name" value="MAJOR FACILITATOR SUPERFAMILY"/>
    <property type="match status" value="1"/>
</dbReference>
<gene>
    <name evidence="7" type="ORF">DSL72_005080</name>
</gene>